<protein>
    <submittedName>
        <fullName evidence="1">Uncharacterized protein</fullName>
    </submittedName>
</protein>
<organism evidence="1">
    <name type="scientific">Arundo donax</name>
    <name type="common">Giant reed</name>
    <name type="synonym">Donax arundinaceus</name>
    <dbReference type="NCBI Taxonomy" id="35708"/>
    <lineage>
        <taxon>Eukaryota</taxon>
        <taxon>Viridiplantae</taxon>
        <taxon>Streptophyta</taxon>
        <taxon>Embryophyta</taxon>
        <taxon>Tracheophyta</taxon>
        <taxon>Spermatophyta</taxon>
        <taxon>Magnoliopsida</taxon>
        <taxon>Liliopsida</taxon>
        <taxon>Poales</taxon>
        <taxon>Poaceae</taxon>
        <taxon>PACMAD clade</taxon>
        <taxon>Arundinoideae</taxon>
        <taxon>Arundineae</taxon>
        <taxon>Arundo</taxon>
    </lineage>
</organism>
<name>A0A0A8ZPR1_ARUDO</name>
<proteinExistence type="predicted"/>
<sequence length="43" mass="5059">MSEAQALHIFWRPFDLTNIISKLEEPQKPCYQLNTMLNLTPLI</sequence>
<reference evidence="1" key="2">
    <citation type="journal article" date="2015" name="Data Brief">
        <title>Shoot transcriptome of the giant reed, Arundo donax.</title>
        <authorList>
            <person name="Barrero R.A."/>
            <person name="Guerrero F.D."/>
            <person name="Moolhuijzen P."/>
            <person name="Goolsby J.A."/>
            <person name="Tidwell J."/>
            <person name="Bellgard S.E."/>
            <person name="Bellgard M.I."/>
        </authorList>
    </citation>
    <scope>NUCLEOTIDE SEQUENCE</scope>
    <source>
        <tissue evidence="1">Shoot tissue taken approximately 20 cm above the soil surface</tissue>
    </source>
</reference>
<evidence type="ECO:0000313" key="1">
    <source>
        <dbReference type="EMBL" id="JAD36832.1"/>
    </source>
</evidence>
<accession>A0A0A8ZPR1</accession>
<dbReference type="EMBL" id="GBRH01261063">
    <property type="protein sequence ID" value="JAD36832.1"/>
    <property type="molecule type" value="Transcribed_RNA"/>
</dbReference>
<reference evidence="1" key="1">
    <citation type="submission" date="2014-09" db="EMBL/GenBank/DDBJ databases">
        <authorList>
            <person name="Magalhaes I.L.F."/>
            <person name="Oliveira U."/>
            <person name="Santos F.R."/>
            <person name="Vidigal T.H.D.A."/>
            <person name="Brescovit A.D."/>
            <person name="Santos A.J."/>
        </authorList>
    </citation>
    <scope>NUCLEOTIDE SEQUENCE</scope>
    <source>
        <tissue evidence="1">Shoot tissue taken approximately 20 cm above the soil surface</tissue>
    </source>
</reference>
<dbReference type="AlphaFoldDB" id="A0A0A8ZPR1"/>